<feature type="signal peptide" evidence="6">
    <location>
        <begin position="1"/>
        <end position="23"/>
    </location>
</feature>
<dbReference type="InterPro" id="IPR051313">
    <property type="entry name" value="Bact_iron-sidero_bind"/>
</dbReference>
<dbReference type="EMBL" id="JBHMQT010000018">
    <property type="protein sequence ID" value="MFC0862877.1"/>
    <property type="molecule type" value="Genomic_DNA"/>
</dbReference>
<gene>
    <name evidence="8" type="ORF">ACFHYQ_11295</name>
</gene>
<evidence type="ECO:0000256" key="5">
    <source>
        <dbReference type="SAM" id="MobiDB-lite"/>
    </source>
</evidence>
<evidence type="ECO:0000256" key="6">
    <source>
        <dbReference type="SAM" id="SignalP"/>
    </source>
</evidence>
<proteinExistence type="inferred from homology"/>
<dbReference type="Pfam" id="PF01497">
    <property type="entry name" value="Peripla_BP_2"/>
    <property type="match status" value="1"/>
</dbReference>
<feature type="compositionally biased region" description="Low complexity" evidence="5">
    <location>
        <begin position="32"/>
        <end position="48"/>
    </location>
</feature>
<dbReference type="PANTHER" id="PTHR30532:SF28">
    <property type="entry name" value="PETROBACTIN-BINDING PROTEIN YCLQ"/>
    <property type="match status" value="1"/>
</dbReference>
<dbReference type="PANTHER" id="PTHR30532">
    <property type="entry name" value="IRON III DICITRATE-BINDING PERIPLASMIC PROTEIN"/>
    <property type="match status" value="1"/>
</dbReference>
<dbReference type="SUPFAM" id="SSF53807">
    <property type="entry name" value="Helical backbone' metal receptor"/>
    <property type="match status" value="1"/>
</dbReference>
<evidence type="ECO:0000256" key="1">
    <source>
        <dbReference type="ARBA" id="ARBA00004196"/>
    </source>
</evidence>
<feature type="domain" description="Fe/B12 periplasmic-binding" evidence="7">
    <location>
        <begin position="68"/>
        <end position="327"/>
    </location>
</feature>
<comment type="caution">
    <text evidence="8">The sequence shown here is derived from an EMBL/GenBank/DDBJ whole genome shotgun (WGS) entry which is preliminary data.</text>
</comment>
<comment type="subcellular location">
    <subcellularLocation>
        <location evidence="1">Cell envelope</location>
    </subcellularLocation>
</comment>
<evidence type="ECO:0000259" key="7">
    <source>
        <dbReference type="PROSITE" id="PS50983"/>
    </source>
</evidence>
<dbReference type="Gene3D" id="3.40.50.1980">
    <property type="entry name" value="Nitrogenase molybdenum iron protein domain"/>
    <property type="match status" value="2"/>
</dbReference>
<organism evidence="8 9">
    <name type="scientific">Sphaerimonospora cavernae</name>
    <dbReference type="NCBI Taxonomy" id="1740611"/>
    <lineage>
        <taxon>Bacteria</taxon>
        <taxon>Bacillati</taxon>
        <taxon>Actinomycetota</taxon>
        <taxon>Actinomycetes</taxon>
        <taxon>Streptosporangiales</taxon>
        <taxon>Streptosporangiaceae</taxon>
        <taxon>Sphaerimonospora</taxon>
    </lineage>
</organism>
<evidence type="ECO:0000313" key="9">
    <source>
        <dbReference type="Proteomes" id="UP001589870"/>
    </source>
</evidence>
<feature type="region of interest" description="Disordered" evidence="5">
    <location>
        <begin position="32"/>
        <end position="52"/>
    </location>
</feature>
<keyword evidence="4 6" id="KW-0732">Signal</keyword>
<protein>
    <submittedName>
        <fullName evidence="8">Siderophore ABC transporter substrate-binding protein</fullName>
    </submittedName>
</protein>
<dbReference type="PROSITE" id="PS50983">
    <property type="entry name" value="FE_B12_PBP"/>
    <property type="match status" value="1"/>
</dbReference>
<keyword evidence="9" id="KW-1185">Reference proteome</keyword>
<evidence type="ECO:0000256" key="3">
    <source>
        <dbReference type="ARBA" id="ARBA00022448"/>
    </source>
</evidence>
<comment type="similarity">
    <text evidence="2">Belongs to the bacterial solute-binding protein 8 family.</text>
</comment>
<accession>A0ABV6U353</accession>
<evidence type="ECO:0000313" key="8">
    <source>
        <dbReference type="EMBL" id="MFC0862877.1"/>
    </source>
</evidence>
<evidence type="ECO:0000256" key="4">
    <source>
        <dbReference type="ARBA" id="ARBA00022729"/>
    </source>
</evidence>
<reference evidence="8 9" key="1">
    <citation type="submission" date="2024-09" db="EMBL/GenBank/DDBJ databases">
        <authorList>
            <person name="Sun Q."/>
            <person name="Mori K."/>
        </authorList>
    </citation>
    <scope>NUCLEOTIDE SEQUENCE [LARGE SCALE GENOMIC DNA]</scope>
    <source>
        <strain evidence="8 9">TBRC 1851</strain>
    </source>
</reference>
<dbReference type="InterPro" id="IPR002491">
    <property type="entry name" value="ABC_transptr_periplasmic_BD"/>
</dbReference>
<dbReference type="PROSITE" id="PS51257">
    <property type="entry name" value="PROKAR_LIPOPROTEIN"/>
    <property type="match status" value="1"/>
</dbReference>
<sequence>MHCDSLRHRLLGALVIPALFVLAACGSTTAPGSGDSAASSTSTSSASAEPVTVTHAQGTTTIPATPSKVVVFDIGVLVTLDELGVPVAGVPQLDTLPDSLAKYRSDDYAKVGSLFEPDYEKVAALDPDLVIVAGRSSAAYPELSKIARTVDLTVDNGNFLSSFRQRTEALGAIFGKRDQIKQRLDALDTVAADVAAKAPAKGTGLVVLTTGGKMSAYGPGSRFGIVYDPLGVRPAVDDLSTDTHGNAISAEFLAKADPDLLYVIDRDAAIGESGKAAEQILDNELIKQTKAAKHNKIVYLDGFVWYVAPTGLSSVEAMVKAIGDSVS</sequence>
<feature type="chain" id="PRO_5045101334" evidence="6">
    <location>
        <begin position="24"/>
        <end position="327"/>
    </location>
</feature>
<dbReference type="Proteomes" id="UP001589870">
    <property type="component" value="Unassembled WGS sequence"/>
</dbReference>
<dbReference type="CDD" id="cd01140">
    <property type="entry name" value="FatB"/>
    <property type="match status" value="1"/>
</dbReference>
<dbReference type="InterPro" id="IPR033870">
    <property type="entry name" value="FatB"/>
</dbReference>
<evidence type="ECO:0000256" key="2">
    <source>
        <dbReference type="ARBA" id="ARBA00008814"/>
    </source>
</evidence>
<name>A0ABV6U353_9ACTN</name>
<keyword evidence="3" id="KW-0813">Transport</keyword>